<dbReference type="Proteomes" id="UP000095038">
    <property type="component" value="Unassembled WGS sequence"/>
</dbReference>
<dbReference type="PANTHER" id="PTHR31531:SF2">
    <property type="entry name" value="E3 UBIQUITIN-PROTEIN LIGASE E3D"/>
    <property type="match status" value="1"/>
</dbReference>
<dbReference type="GO" id="GO:0005829">
    <property type="term" value="C:cytosol"/>
    <property type="evidence" value="ECO:0007669"/>
    <property type="project" value="TreeGrafter"/>
</dbReference>
<dbReference type="GO" id="GO:0061630">
    <property type="term" value="F:ubiquitin protein ligase activity"/>
    <property type="evidence" value="ECO:0007669"/>
    <property type="project" value="TreeGrafter"/>
</dbReference>
<dbReference type="AlphaFoldDB" id="A0A1D2VDS7"/>
<evidence type="ECO:0000313" key="2">
    <source>
        <dbReference type="Proteomes" id="UP000095038"/>
    </source>
</evidence>
<evidence type="ECO:0000313" key="1">
    <source>
        <dbReference type="EMBL" id="ODV59844.1"/>
    </source>
</evidence>
<protein>
    <recommendedName>
        <fullName evidence="3">Ubiquitin-conjugating enzyme E2C-binding protein</fullName>
    </recommendedName>
</protein>
<dbReference type="InterPro" id="IPR019193">
    <property type="entry name" value="UBQ-conj_enz_E2-bd_prot"/>
</dbReference>
<dbReference type="GO" id="GO:0006513">
    <property type="term" value="P:protein monoubiquitination"/>
    <property type="evidence" value="ECO:0007669"/>
    <property type="project" value="TreeGrafter"/>
</dbReference>
<accession>A0A1D2VDS7</accession>
<dbReference type="STRING" id="1344418.A0A1D2VDS7"/>
<dbReference type="GO" id="GO:0031624">
    <property type="term" value="F:ubiquitin conjugating enzyme binding"/>
    <property type="evidence" value="ECO:0007669"/>
    <property type="project" value="TreeGrafter"/>
</dbReference>
<keyword evidence="2" id="KW-1185">Reference proteome</keyword>
<name>A0A1D2VDS7_9ASCO</name>
<proteinExistence type="predicted"/>
<dbReference type="RefSeq" id="XP_020046151.1">
    <property type="nucleotide sequence ID" value="XM_020194654.1"/>
</dbReference>
<sequence length="410" mass="46822">MVSGNGLKFLYYAEYFQFIQFVTISFQIDLDPKVFITELYLATKTTLEIHLSSSKVYKIPLPHQVDYVAPDKVPLDLLIYDTKNDCFTVKLRSNKNFQKKSMGNPLLELSKIQVQNAKNFKKFKIFCLNCDSIIIDSEDIDKVLDKPKELWYELLDFWYCHRPDISSNLNPKLNQSVLKPPKDSLLIGSYYFQLNKSDFGKSILSDSNIGKIDNGSNNSVLCSNCKTKIGFQNPKEDLDMVSLYKWSLKVTHINTIPNADGTLNNTLNKIKIDLFYPYSHAFNILLDSTVNQSTRCFCLSSNNKQILLFVSAIGSEITLTNYSKECISNTIKVFFTEDNNNIERILLNKDNKFNQNIDTIDLPQTVFADLVKVIKTTNSIIPTSCKYFNGSLLGCNGWSFGLIPCNQKLF</sequence>
<dbReference type="GO" id="GO:0000151">
    <property type="term" value="C:ubiquitin ligase complex"/>
    <property type="evidence" value="ECO:0007669"/>
    <property type="project" value="TreeGrafter"/>
</dbReference>
<organism evidence="1 2">
    <name type="scientific">Ascoidea rubescens DSM 1968</name>
    <dbReference type="NCBI Taxonomy" id="1344418"/>
    <lineage>
        <taxon>Eukaryota</taxon>
        <taxon>Fungi</taxon>
        <taxon>Dikarya</taxon>
        <taxon>Ascomycota</taxon>
        <taxon>Saccharomycotina</taxon>
        <taxon>Saccharomycetes</taxon>
        <taxon>Ascoideaceae</taxon>
        <taxon>Ascoidea</taxon>
    </lineage>
</organism>
<dbReference type="GO" id="GO:0030332">
    <property type="term" value="F:cyclin binding"/>
    <property type="evidence" value="ECO:0007669"/>
    <property type="project" value="TreeGrafter"/>
</dbReference>
<dbReference type="OrthoDB" id="386949at2759"/>
<dbReference type="EMBL" id="KV454484">
    <property type="protein sequence ID" value="ODV59844.1"/>
    <property type="molecule type" value="Genomic_DNA"/>
</dbReference>
<dbReference type="GO" id="GO:0043161">
    <property type="term" value="P:proteasome-mediated ubiquitin-dependent protein catabolic process"/>
    <property type="evidence" value="ECO:0007669"/>
    <property type="project" value="TreeGrafter"/>
</dbReference>
<dbReference type="GO" id="GO:0005634">
    <property type="term" value="C:nucleus"/>
    <property type="evidence" value="ECO:0007669"/>
    <property type="project" value="TreeGrafter"/>
</dbReference>
<gene>
    <name evidence="1" type="ORF">ASCRUDRAFT_81737</name>
</gene>
<dbReference type="GO" id="GO:0000209">
    <property type="term" value="P:protein polyubiquitination"/>
    <property type="evidence" value="ECO:0007669"/>
    <property type="project" value="TreeGrafter"/>
</dbReference>
<dbReference type="GO" id="GO:0051865">
    <property type="term" value="P:protein autoubiquitination"/>
    <property type="evidence" value="ECO:0007669"/>
    <property type="project" value="TreeGrafter"/>
</dbReference>
<dbReference type="GeneID" id="30968290"/>
<dbReference type="Pfam" id="PF09814">
    <property type="entry name" value="HECT_2"/>
    <property type="match status" value="1"/>
</dbReference>
<dbReference type="FunCoup" id="A0A1D2VDS7">
    <property type="interactions" value="49"/>
</dbReference>
<dbReference type="PANTHER" id="PTHR31531">
    <property type="entry name" value="E3 UBIQUITIN-PROTEIN LIGASE E3D FAMILY MEMBER"/>
    <property type="match status" value="1"/>
</dbReference>
<reference evidence="2" key="1">
    <citation type="submission" date="2016-05" db="EMBL/GenBank/DDBJ databases">
        <title>Comparative genomics of biotechnologically important yeasts.</title>
        <authorList>
            <consortium name="DOE Joint Genome Institute"/>
            <person name="Riley R."/>
            <person name="Haridas S."/>
            <person name="Wolfe K.H."/>
            <person name="Lopes M.R."/>
            <person name="Hittinger C.T."/>
            <person name="Goker M."/>
            <person name="Salamov A."/>
            <person name="Wisecaver J."/>
            <person name="Long T.M."/>
            <person name="Aerts A.L."/>
            <person name="Barry K."/>
            <person name="Choi C."/>
            <person name="Clum A."/>
            <person name="Coughlan A.Y."/>
            <person name="Deshpande S."/>
            <person name="Douglass A.P."/>
            <person name="Hanson S.J."/>
            <person name="Klenk H.-P."/>
            <person name="Labutti K."/>
            <person name="Lapidus A."/>
            <person name="Lindquist E."/>
            <person name="Lipzen A."/>
            <person name="Meier-Kolthoff J.P."/>
            <person name="Ohm R.A."/>
            <person name="Otillar R.P."/>
            <person name="Pangilinan J."/>
            <person name="Peng Y."/>
            <person name="Rokas A."/>
            <person name="Rosa C.A."/>
            <person name="Scheuner C."/>
            <person name="Sibirny A.A."/>
            <person name="Slot J.C."/>
            <person name="Stielow J.B."/>
            <person name="Sun H."/>
            <person name="Kurtzman C.P."/>
            <person name="Blackwell M."/>
            <person name="Grigoriev I.V."/>
            <person name="Jeffries T.W."/>
        </authorList>
    </citation>
    <scope>NUCLEOTIDE SEQUENCE [LARGE SCALE GENOMIC DNA]</scope>
    <source>
        <strain evidence="2">DSM 1968</strain>
    </source>
</reference>
<dbReference type="InParanoid" id="A0A1D2VDS7"/>
<evidence type="ECO:0008006" key="3">
    <source>
        <dbReference type="Google" id="ProtNLM"/>
    </source>
</evidence>